<feature type="transmembrane region" description="Helical" evidence="1">
    <location>
        <begin position="310"/>
        <end position="330"/>
    </location>
</feature>
<name>A0ABY2IT48_9MICO</name>
<evidence type="ECO:0000313" key="2">
    <source>
        <dbReference type="EMBL" id="TFC94161.1"/>
    </source>
</evidence>
<dbReference type="InterPro" id="IPR024078">
    <property type="entry name" value="LmbE-like_dom_sf"/>
</dbReference>
<sequence length="340" mass="34096">MSGSAERVVFVNDRPGLESLLTGGTIARLRSDGAEVIVLFGSASAGFPSAGSLSAADSDVRAAMAALDVSDWRMLPAASGAQSLAEAVADVLDEVQATAVVLGAADDTLRTAAAGAAGSLNVPVFEHRRVTDAVGRLLVAIDVSGQVDQKLRAIAAYPRLWSVTGHAVKAVGPVGSVGRVGRVGPVGPVELPVTIGGTETFLRLSPEHAPDAQAAPGPLNRGLAAVVALLTGVVFGVLGTIAHQATVSIGSVTVPIGLILALSGITALLVGLRLVLGGRMAVLSSAIGLLGTIFILSLRSTGGSVLVPEGIPGLLWTVVPTLVATIVLAWPRIPARPGSA</sequence>
<organism evidence="2 3">
    <name type="scientific">Cryobacterium sinapicolor</name>
    <dbReference type="NCBI Taxonomy" id="1259236"/>
    <lineage>
        <taxon>Bacteria</taxon>
        <taxon>Bacillati</taxon>
        <taxon>Actinomycetota</taxon>
        <taxon>Actinomycetes</taxon>
        <taxon>Micrococcales</taxon>
        <taxon>Microbacteriaceae</taxon>
        <taxon>Cryobacterium</taxon>
    </lineage>
</organism>
<protein>
    <submittedName>
        <fullName evidence="2">Uncharacterized protein</fullName>
    </submittedName>
</protein>
<keyword evidence="1" id="KW-1133">Transmembrane helix</keyword>
<dbReference type="SUPFAM" id="SSF102588">
    <property type="entry name" value="LmbE-like"/>
    <property type="match status" value="1"/>
</dbReference>
<proteinExistence type="predicted"/>
<reference evidence="2 3" key="1">
    <citation type="submission" date="2019-03" db="EMBL/GenBank/DDBJ databases">
        <title>Genomics of glacier-inhabiting Cryobacterium strains.</title>
        <authorList>
            <person name="Liu Q."/>
            <person name="Xin Y.-H."/>
        </authorList>
    </citation>
    <scope>NUCLEOTIDE SEQUENCE [LARGE SCALE GENOMIC DNA]</scope>
    <source>
        <strain evidence="2 3">TMT1-23-1</strain>
    </source>
</reference>
<evidence type="ECO:0000313" key="3">
    <source>
        <dbReference type="Proteomes" id="UP000297853"/>
    </source>
</evidence>
<feature type="transmembrane region" description="Helical" evidence="1">
    <location>
        <begin position="223"/>
        <end position="242"/>
    </location>
</feature>
<feature type="transmembrane region" description="Helical" evidence="1">
    <location>
        <begin position="254"/>
        <end position="274"/>
    </location>
</feature>
<dbReference type="Gene3D" id="3.40.50.10320">
    <property type="entry name" value="LmbE-like"/>
    <property type="match status" value="1"/>
</dbReference>
<gene>
    <name evidence="2" type="ORF">E3T28_15625</name>
</gene>
<keyword evidence="3" id="KW-1185">Reference proteome</keyword>
<comment type="caution">
    <text evidence="2">The sequence shown here is derived from an EMBL/GenBank/DDBJ whole genome shotgun (WGS) entry which is preliminary data.</text>
</comment>
<accession>A0ABY2IT48</accession>
<dbReference type="RefSeq" id="WP_134433015.1">
    <property type="nucleotide sequence ID" value="NZ_SOGQ01000087.1"/>
</dbReference>
<dbReference type="EMBL" id="SOGQ01000087">
    <property type="protein sequence ID" value="TFC94161.1"/>
    <property type="molecule type" value="Genomic_DNA"/>
</dbReference>
<feature type="transmembrane region" description="Helical" evidence="1">
    <location>
        <begin position="281"/>
        <end position="298"/>
    </location>
</feature>
<keyword evidence="1" id="KW-0812">Transmembrane</keyword>
<keyword evidence="1" id="KW-0472">Membrane</keyword>
<evidence type="ECO:0000256" key="1">
    <source>
        <dbReference type="SAM" id="Phobius"/>
    </source>
</evidence>
<dbReference type="Proteomes" id="UP000297853">
    <property type="component" value="Unassembled WGS sequence"/>
</dbReference>